<organism evidence="2 3">
    <name type="scientific">Capillibacterium thermochitinicola</name>
    <dbReference type="NCBI Taxonomy" id="2699427"/>
    <lineage>
        <taxon>Bacteria</taxon>
        <taxon>Bacillati</taxon>
        <taxon>Bacillota</taxon>
        <taxon>Capillibacterium</taxon>
    </lineage>
</organism>
<gene>
    <name evidence="2" type="ORF">G5B42_06140</name>
</gene>
<dbReference type="PANTHER" id="PTHR30437:SF4">
    <property type="entry name" value="TRANSCRIPTION ELONGATION FACTOR GREA"/>
    <property type="match status" value="1"/>
</dbReference>
<sequence>MGKSVLLDEIREALVAHLVAVEEQSAGFIEEFFPASPEREKVEAIVAEYIKKLEGLVQEAHLLNNPGAFPLVIIGSRVEVVDLKTNEKMAFQLISPLGELPGENGISPLSPVGKALFLKAIGDEVQVEAPGGTFYYRITAVHYPAAG</sequence>
<evidence type="ECO:0000313" key="3">
    <source>
        <dbReference type="Proteomes" id="UP000657177"/>
    </source>
</evidence>
<keyword evidence="2" id="KW-0251">Elongation factor</keyword>
<comment type="caution">
    <text evidence="2">The sequence shown here is derived from an EMBL/GenBank/DDBJ whole genome shotgun (WGS) entry which is preliminary data.</text>
</comment>
<dbReference type="InterPro" id="IPR036953">
    <property type="entry name" value="GreA/GreB_C_sf"/>
</dbReference>
<evidence type="ECO:0000259" key="1">
    <source>
        <dbReference type="Pfam" id="PF01272"/>
    </source>
</evidence>
<dbReference type="AlphaFoldDB" id="A0A8J6I0C4"/>
<reference evidence="2" key="1">
    <citation type="submission" date="2020-06" db="EMBL/GenBank/DDBJ databases">
        <title>Novel chitinolytic bacterium.</title>
        <authorList>
            <person name="Ungkulpasvich U."/>
            <person name="Kosugi A."/>
            <person name="Uke A."/>
        </authorList>
    </citation>
    <scope>NUCLEOTIDE SEQUENCE</scope>
    <source>
        <strain evidence="2">UUS1-1</strain>
    </source>
</reference>
<protein>
    <submittedName>
        <fullName evidence="2">GreA/GreB family elongation factor</fullName>
    </submittedName>
</protein>
<dbReference type="RefSeq" id="WP_181339576.1">
    <property type="nucleotide sequence ID" value="NZ_JAAKDE010000012.1"/>
</dbReference>
<dbReference type="GO" id="GO:0003677">
    <property type="term" value="F:DNA binding"/>
    <property type="evidence" value="ECO:0007669"/>
    <property type="project" value="InterPro"/>
</dbReference>
<dbReference type="InterPro" id="IPR001437">
    <property type="entry name" value="Tscrpt_elong_fac_GreA/B_C"/>
</dbReference>
<dbReference type="GO" id="GO:0003746">
    <property type="term" value="F:translation elongation factor activity"/>
    <property type="evidence" value="ECO:0007669"/>
    <property type="project" value="UniProtKB-KW"/>
</dbReference>
<dbReference type="GO" id="GO:0006354">
    <property type="term" value="P:DNA-templated transcription elongation"/>
    <property type="evidence" value="ECO:0007669"/>
    <property type="project" value="TreeGrafter"/>
</dbReference>
<dbReference type="GO" id="GO:0070063">
    <property type="term" value="F:RNA polymerase binding"/>
    <property type="evidence" value="ECO:0007669"/>
    <property type="project" value="InterPro"/>
</dbReference>
<keyword evidence="2" id="KW-0648">Protein biosynthesis</keyword>
<keyword evidence="3" id="KW-1185">Reference proteome</keyword>
<dbReference type="Gene3D" id="3.10.50.30">
    <property type="entry name" value="Transcription elongation factor, GreA/GreB, C-terminal domain"/>
    <property type="match status" value="1"/>
</dbReference>
<accession>A0A8J6I0C4</accession>
<dbReference type="InterPro" id="IPR023459">
    <property type="entry name" value="Tscrpt_elong_fac_GreA/B_fam"/>
</dbReference>
<feature type="domain" description="Transcription elongation factor GreA/GreB C-terminal" evidence="1">
    <location>
        <begin position="72"/>
        <end position="143"/>
    </location>
</feature>
<dbReference type="EMBL" id="JAAKDE010000012">
    <property type="protein sequence ID" value="MBA2133121.1"/>
    <property type="molecule type" value="Genomic_DNA"/>
</dbReference>
<evidence type="ECO:0000313" key="2">
    <source>
        <dbReference type="EMBL" id="MBA2133121.1"/>
    </source>
</evidence>
<dbReference type="PANTHER" id="PTHR30437">
    <property type="entry name" value="TRANSCRIPTION ELONGATION FACTOR GREA"/>
    <property type="match status" value="1"/>
</dbReference>
<proteinExistence type="predicted"/>
<dbReference type="SUPFAM" id="SSF54534">
    <property type="entry name" value="FKBP-like"/>
    <property type="match status" value="1"/>
</dbReference>
<dbReference type="Pfam" id="PF01272">
    <property type="entry name" value="GreA_GreB"/>
    <property type="match status" value="1"/>
</dbReference>
<dbReference type="GO" id="GO:0032784">
    <property type="term" value="P:regulation of DNA-templated transcription elongation"/>
    <property type="evidence" value="ECO:0007669"/>
    <property type="project" value="InterPro"/>
</dbReference>
<name>A0A8J6I0C4_9FIRM</name>
<dbReference type="Proteomes" id="UP000657177">
    <property type="component" value="Unassembled WGS sequence"/>
</dbReference>